<dbReference type="PANTHER" id="PTHR35794">
    <property type="entry name" value="CELL DIVISION PROTEIN DIVIVA"/>
    <property type="match status" value="1"/>
</dbReference>
<protein>
    <submittedName>
        <fullName evidence="2">Cell division protein DivIVA</fullName>
    </submittedName>
</protein>
<evidence type="ECO:0000256" key="1">
    <source>
        <dbReference type="SAM" id="Coils"/>
    </source>
</evidence>
<evidence type="ECO:0000313" key="2">
    <source>
        <dbReference type="EMBL" id="AHF06886.1"/>
    </source>
</evidence>
<proteinExistence type="predicted"/>
<dbReference type="Gene3D" id="6.10.250.660">
    <property type="match status" value="1"/>
</dbReference>
<dbReference type="InterPro" id="IPR007793">
    <property type="entry name" value="DivIVA_fam"/>
</dbReference>
<reference evidence="2 3" key="1">
    <citation type="submission" date="2013-12" db="EMBL/GenBank/DDBJ databases">
        <authorList>
            <consortium name="DOE Joint Genome Institute"/>
            <person name="Smidt H."/>
            <person name="Huntemann M."/>
            <person name="Han J."/>
            <person name="Chen A."/>
            <person name="Kyrpides N."/>
            <person name="Mavromatis K."/>
            <person name="Markowitz V."/>
            <person name="Palaniappan K."/>
            <person name="Ivanova N."/>
            <person name="Schaumberg A."/>
            <person name="Pati A."/>
            <person name="Liolios K."/>
            <person name="Nordberg H.P."/>
            <person name="Cantor M.N."/>
            <person name="Hua S.X."/>
            <person name="Woyke T."/>
        </authorList>
    </citation>
    <scope>NUCLEOTIDE SEQUENCE [LARGE SCALE GENOMIC DNA]</scope>
    <source>
        <strain evidence="3">DSM 15288</strain>
    </source>
</reference>
<dbReference type="Pfam" id="PF05103">
    <property type="entry name" value="DivIVA"/>
    <property type="match status" value="1"/>
</dbReference>
<feature type="coiled-coil region" evidence="1">
    <location>
        <begin position="22"/>
        <end position="163"/>
    </location>
</feature>
<keyword evidence="3" id="KW-1185">Reference proteome</keyword>
<dbReference type="STRING" id="871968.DESME_07265"/>
<dbReference type="HOGENOM" id="CLU_1472918_0_0_9"/>
<keyword evidence="1" id="KW-0175">Coiled coil</keyword>
<sequence length="166" mass="19185">MESLNFRKIMRGYDPDEVDNAYAELQHKLDEANASNRELRLQINSLREQNAEWGNRLKSYEGMEKDLRDAMLSAQRVAGQVKDNAEQDAQTLLENAKNEVETLLHESTQRAEQRVAELKEEEIKTEASLNQLQDQVSELTLEKEALEIRMEKASAQLELLRQTLEL</sequence>
<gene>
    <name evidence="2" type="ORF">DESME_07265</name>
</gene>
<dbReference type="EMBL" id="CP007032">
    <property type="protein sequence ID" value="AHF06886.1"/>
    <property type="molecule type" value="Genomic_DNA"/>
</dbReference>
<dbReference type="AlphaFoldDB" id="W0ECT4"/>
<dbReference type="PANTHER" id="PTHR35794:SF2">
    <property type="entry name" value="CELL DIVISION PROTEIN DIVIVA"/>
    <property type="match status" value="1"/>
</dbReference>
<dbReference type="OrthoDB" id="9815492at2"/>
<dbReference type="RefSeq" id="WP_006715429.1">
    <property type="nucleotide sequence ID" value="NZ_CP007032.1"/>
</dbReference>
<evidence type="ECO:0000313" key="3">
    <source>
        <dbReference type="Proteomes" id="UP000010847"/>
    </source>
</evidence>
<keyword evidence="2" id="KW-0132">Cell division</keyword>
<keyword evidence="2" id="KW-0131">Cell cycle</keyword>
<name>W0ECT4_9FIRM</name>
<dbReference type="Proteomes" id="UP000010847">
    <property type="component" value="Chromosome"/>
</dbReference>
<organism evidence="2 3">
    <name type="scientific">Desulfitobacterium metallireducens DSM 15288</name>
    <dbReference type="NCBI Taxonomy" id="871968"/>
    <lineage>
        <taxon>Bacteria</taxon>
        <taxon>Bacillati</taxon>
        <taxon>Bacillota</taxon>
        <taxon>Clostridia</taxon>
        <taxon>Eubacteriales</taxon>
        <taxon>Desulfitobacteriaceae</taxon>
        <taxon>Desulfitobacterium</taxon>
    </lineage>
</organism>
<dbReference type="GO" id="GO:0051301">
    <property type="term" value="P:cell division"/>
    <property type="evidence" value="ECO:0007669"/>
    <property type="project" value="UniProtKB-KW"/>
</dbReference>
<accession>W0ECT4</accession>
<dbReference type="KEGG" id="dmt:DESME_07265"/>